<evidence type="ECO:0000313" key="2">
    <source>
        <dbReference type="EMBL" id="KAE9387762.1"/>
    </source>
</evidence>
<keyword evidence="1" id="KW-0732">Signal</keyword>
<keyword evidence="3" id="KW-1185">Reference proteome</keyword>
<organism evidence="2 3">
    <name type="scientific">Gymnopus androsaceus JB14</name>
    <dbReference type="NCBI Taxonomy" id="1447944"/>
    <lineage>
        <taxon>Eukaryota</taxon>
        <taxon>Fungi</taxon>
        <taxon>Dikarya</taxon>
        <taxon>Basidiomycota</taxon>
        <taxon>Agaricomycotina</taxon>
        <taxon>Agaricomycetes</taxon>
        <taxon>Agaricomycetidae</taxon>
        <taxon>Agaricales</taxon>
        <taxon>Marasmiineae</taxon>
        <taxon>Omphalotaceae</taxon>
        <taxon>Gymnopus</taxon>
    </lineage>
</organism>
<feature type="chain" id="PRO_5025566608" evidence="1">
    <location>
        <begin position="22"/>
        <end position="301"/>
    </location>
</feature>
<evidence type="ECO:0000256" key="1">
    <source>
        <dbReference type="SAM" id="SignalP"/>
    </source>
</evidence>
<dbReference type="OrthoDB" id="3010635at2759"/>
<protein>
    <submittedName>
        <fullName evidence="2">Uncharacterized protein</fullName>
    </submittedName>
</protein>
<feature type="signal peptide" evidence="1">
    <location>
        <begin position="1"/>
        <end position="21"/>
    </location>
</feature>
<evidence type="ECO:0000313" key="3">
    <source>
        <dbReference type="Proteomes" id="UP000799118"/>
    </source>
</evidence>
<sequence>MLASILELASLTVLLLASVSATPLGLNGGSDILLPRKAATTASMNMPSVCTSALICKQLSVENVKKLPGWATFEKDADANTGTKHLTIRTNDGAEPNSPAFYYVPNKTIKMQKAGNPECVTSTQTTSGEMSGTSGSVTLTIASGYSYAVTATVMETSTVGLTDTMTLSLGFEGVVDGGNIASATVSLADAMTKSDTKTINQLTTSAVRENSPEGDKCTVEQSVETCTYATTGKVQFISGGDVWFDYTGPVKNKADPKGGKHRKWAYPLSKLSEAERSTYMTISGSLSVKSQGKYSVKCTKA</sequence>
<dbReference type="Proteomes" id="UP000799118">
    <property type="component" value="Unassembled WGS sequence"/>
</dbReference>
<reference evidence="2" key="1">
    <citation type="journal article" date="2019" name="Environ. Microbiol.">
        <title>Fungal ecological strategies reflected in gene transcription - a case study of two litter decomposers.</title>
        <authorList>
            <person name="Barbi F."/>
            <person name="Kohler A."/>
            <person name="Barry K."/>
            <person name="Baskaran P."/>
            <person name="Daum C."/>
            <person name="Fauchery L."/>
            <person name="Ihrmark K."/>
            <person name="Kuo A."/>
            <person name="LaButti K."/>
            <person name="Lipzen A."/>
            <person name="Morin E."/>
            <person name="Grigoriev I.V."/>
            <person name="Henrissat B."/>
            <person name="Lindahl B."/>
            <person name="Martin F."/>
        </authorList>
    </citation>
    <scope>NUCLEOTIDE SEQUENCE</scope>
    <source>
        <strain evidence="2">JB14</strain>
    </source>
</reference>
<name>A0A6A4GPP5_9AGAR</name>
<accession>A0A6A4GPP5</accession>
<gene>
    <name evidence="2" type="ORF">BT96DRAFT_927439</name>
</gene>
<proteinExistence type="predicted"/>
<dbReference type="EMBL" id="ML769782">
    <property type="protein sequence ID" value="KAE9387762.1"/>
    <property type="molecule type" value="Genomic_DNA"/>
</dbReference>
<dbReference type="AlphaFoldDB" id="A0A6A4GPP5"/>